<feature type="modified residue" description="4-aspartylphosphate" evidence="2">
    <location>
        <position position="54"/>
    </location>
</feature>
<dbReference type="RefSeq" id="WP_132321865.1">
    <property type="nucleotide sequence ID" value="NZ_FWZT01000016.1"/>
</dbReference>
<dbReference type="EMBL" id="FWZT01000016">
    <property type="protein sequence ID" value="SMF51868.1"/>
    <property type="molecule type" value="Genomic_DNA"/>
</dbReference>
<organism evidence="4 5">
    <name type="scientific">Pseudobacteriovorax antillogorgiicola</name>
    <dbReference type="NCBI Taxonomy" id="1513793"/>
    <lineage>
        <taxon>Bacteria</taxon>
        <taxon>Pseudomonadati</taxon>
        <taxon>Bdellovibrionota</taxon>
        <taxon>Oligoflexia</taxon>
        <taxon>Oligoflexales</taxon>
        <taxon>Pseudobacteriovoracaceae</taxon>
        <taxon>Pseudobacteriovorax</taxon>
    </lineage>
</organism>
<name>A0A1Y6C8T1_9BACT</name>
<gene>
    <name evidence="4" type="ORF">SAMN06296036_11624</name>
</gene>
<keyword evidence="5" id="KW-1185">Reference proteome</keyword>
<proteinExistence type="predicted"/>
<keyword evidence="1 2" id="KW-0597">Phosphoprotein</keyword>
<evidence type="ECO:0000256" key="2">
    <source>
        <dbReference type="PROSITE-ProRule" id="PRU00169"/>
    </source>
</evidence>
<dbReference type="SMART" id="SM00448">
    <property type="entry name" value="REC"/>
    <property type="match status" value="1"/>
</dbReference>
<dbReference type="AlphaFoldDB" id="A0A1Y6C8T1"/>
<protein>
    <submittedName>
        <fullName evidence="4">Two-component system, chemotaxis family, response regulator CheY</fullName>
    </submittedName>
</protein>
<dbReference type="Gene3D" id="3.40.50.2300">
    <property type="match status" value="1"/>
</dbReference>
<dbReference type="InterPro" id="IPR050595">
    <property type="entry name" value="Bact_response_regulator"/>
</dbReference>
<evidence type="ECO:0000313" key="5">
    <source>
        <dbReference type="Proteomes" id="UP000192907"/>
    </source>
</evidence>
<evidence type="ECO:0000256" key="1">
    <source>
        <dbReference type="ARBA" id="ARBA00022553"/>
    </source>
</evidence>
<feature type="domain" description="Response regulatory" evidence="3">
    <location>
        <begin position="5"/>
        <end position="119"/>
    </location>
</feature>
<dbReference type="PROSITE" id="PS50110">
    <property type="entry name" value="RESPONSE_REGULATORY"/>
    <property type="match status" value="1"/>
</dbReference>
<dbReference type="SUPFAM" id="SSF52172">
    <property type="entry name" value="CheY-like"/>
    <property type="match status" value="1"/>
</dbReference>
<dbReference type="GO" id="GO:0000160">
    <property type="term" value="P:phosphorelay signal transduction system"/>
    <property type="evidence" value="ECO:0007669"/>
    <property type="project" value="InterPro"/>
</dbReference>
<dbReference type="Proteomes" id="UP000192907">
    <property type="component" value="Unassembled WGS sequence"/>
</dbReference>
<dbReference type="OrthoDB" id="5297299at2"/>
<dbReference type="InterPro" id="IPR011006">
    <property type="entry name" value="CheY-like_superfamily"/>
</dbReference>
<accession>A0A1Y6C8T1</accession>
<sequence>MDGPSVLIIDDDEDIRTIFTQILKSEGYDVYDAIDGLDTVQTLDVIKPDILLLDLKMPRMDGFEALTHIRSAGFQEPIIIITGLNGVDVEDKALELGANAFLRKPVRPDDLKMEVKACLSPSKTISIA</sequence>
<dbReference type="PANTHER" id="PTHR44591">
    <property type="entry name" value="STRESS RESPONSE REGULATOR PROTEIN 1"/>
    <property type="match status" value="1"/>
</dbReference>
<dbReference type="PANTHER" id="PTHR44591:SF3">
    <property type="entry name" value="RESPONSE REGULATORY DOMAIN-CONTAINING PROTEIN"/>
    <property type="match status" value="1"/>
</dbReference>
<dbReference type="CDD" id="cd00156">
    <property type="entry name" value="REC"/>
    <property type="match status" value="1"/>
</dbReference>
<dbReference type="STRING" id="1513793.SAMN06296036_11624"/>
<dbReference type="Pfam" id="PF00072">
    <property type="entry name" value="Response_reg"/>
    <property type="match status" value="1"/>
</dbReference>
<reference evidence="5" key="1">
    <citation type="submission" date="2017-04" db="EMBL/GenBank/DDBJ databases">
        <authorList>
            <person name="Varghese N."/>
            <person name="Submissions S."/>
        </authorList>
    </citation>
    <scope>NUCLEOTIDE SEQUENCE [LARGE SCALE GENOMIC DNA]</scope>
    <source>
        <strain evidence="5">RKEM611</strain>
    </source>
</reference>
<evidence type="ECO:0000313" key="4">
    <source>
        <dbReference type="EMBL" id="SMF51868.1"/>
    </source>
</evidence>
<evidence type="ECO:0000259" key="3">
    <source>
        <dbReference type="PROSITE" id="PS50110"/>
    </source>
</evidence>
<dbReference type="InterPro" id="IPR001789">
    <property type="entry name" value="Sig_transdc_resp-reg_receiver"/>
</dbReference>